<sequence>MKRVLLFLPILVILAVCLLLFIGLQQDPKKIASALIDKPVPEFYQTDLLQAERVLTHKDLPKRVFLLNVWGSWCGYCKQEHPFLMELAKSIDIVGLNYRDKPQNGLAMLTQMGNPFILTINDSKGELALNLGVDGAPETYLIDQHGIVRYRYSGPLNPQVWRQWFVPELNKLEAK</sequence>
<dbReference type="PROSITE" id="PS51352">
    <property type="entry name" value="THIOREDOXIN_2"/>
    <property type="match status" value="1"/>
</dbReference>
<dbReference type="CDD" id="cd03010">
    <property type="entry name" value="TlpA_like_DsbE"/>
    <property type="match status" value="1"/>
</dbReference>
<keyword evidence="3" id="KW-0201">Cytochrome c-type biogenesis</keyword>
<feature type="domain" description="Thioredoxin" evidence="6">
    <location>
        <begin position="34"/>
        <end position="170"/>
    </location>
</feature>
<gene>
    <name evidence="7" type="ORF">ACFSAV_10700</name>
</gene>
<comment type="subcellular location">
    <subcellularLocation>
        <location evidence="1">Cell inner membrane</location>
        <topology evidence="1">Single-pass membrane protein</topology>
        <orientation evidence="1">Periplasmic side</orientation>
    </subcellularLocation>
</comment>
<accession>A0ABW4NWZ1</accession>
<dbReference type="EMBL" id="JBHUFP010000025">
    <property type="protein sequence ID" value="MFD1806825.1"/>
    <property type="molecule type" value="Genomic_DNA"/>
</dbReference>
<dbReference type="Gene3D" id="3.40.30.10">
    <property type="entry name" value="Glutaredoxin"/>
    <property type="match status" value="1"/>
</dbReference>
<dbReference type="SUPFAM" id="SSF52833">
    <property type="entry name" value="Thioredoxin-like"/>
    <property type="match status" value="1"/>
</dbReference>
<evidence type="ECO:0000313" key="7">
    <source>
        <dbReference type="EMBL" id="MFD1806825.1"/>
    </source>
</evidence>
<dbReference type="Proteomes" id="UP001597420">
    <property type="component" value="Unassembled WGS sequence"/>
</dbReference>
<evidence type="ECO:0000256" key="5">
    <source>
        <dbReference type="ARBA" id="ARBA00023284"/>
    </source>
</evidence>
<dbReference type="RefSeq" id="WP_379099480.1">
    <property type="nucleotide sequence ID" value="NZ_JAUNLA010000007.1"/>
</dbReference>
<reference evidence="8" key="1">
    <citation type="journal article" date="2019" name="Int. J. Syst. Evol. Microbiol.">
        <title>The Global Catalogue of Microorganisms (GCM) 10K type strain sequencing project: providing services to taxonomists for standard genome sequencing and annotation.</title>
        <authorList>
            <consortium name="The Broad Institute Genomics Platform"/>
            <consortium name="The Broad Institute Genome Sequencing Center for Infectious Disease"/>
            <person name="Wu L."/>
            <person name="Ma J."/>
        </authorList>
    </citation>
    <scope>NUCLEOTIDE SEQUENCE [LARGE SCALE GENOMIC DNA]</scope>
    <source>
        <strain evidence="8">CCM 7950</strain>
    </source>
</reference>
<comment type="caution">
    <text evidence="7">The sequence shown here is derived from an EMBL/GenBank/DDBJ whole genome shotgun (WGS) entry which is preliminary data.</text>
</comment>
<dbReference type="InterPro" id="IPR036249">
    <property type="entry name" value="Thioredoxin-like_sf"/>
</dbReference>
<keyword evidence="8" id="KW-1185">Reference proteome</keyword>
<evidence type="ECO:0000256" key="3">
    <source>
        <dbReference type="ARBA" id="ARBA00022748"/>
    </source>
</evidence>
<dbReference type="InterPro" id="IPR013740">
    <property type="entry name" value="Redoxin"/>
</dbReference>
<keyword evidence="4" id="KW-1015">Disulfide bond</keyword>
<organism evidence="7 8">
    <name type="scientific">Pasteurella oralis</name>
    <dbReference type="NCBI Taxonomy" id="1071947"/>
    <lineage>
        <taxon>Bacteria</taxon>
        <taxon>Pseudomonadati</taxon>
        <taxon>Pseudomonadota</taxon>
        <taxon>Gammaproteobacteria</taxon>
        <taxon>Pasteurellales</taxon>
        <taxon>Pasteurellaceae</taxon>
        <taxon>Pasteurella</taxon>
    </lineage>
</organism>
<evidence type="ECO:0000256" key="4">
    <source>
        <dbReference type="ARBA" id="ARBA00023157"/>
    </source>
</evidence>
<dbReference type="NCBIfam" id="TIGR00385">
    <property type="entry name" value="dsbE"/>
    <property type="match status" value="1"/>
</dbReference>
<dbReference type="PANTHER" id="PTHR42852">
    <property type="entry name" value="THIOL:DISULFIDE INTERCHANGE PROTEIN DSBE"/>
    <property type="match status" value="1"/>
</dbReference>
<dbReference type="InterPro" id="IPR050553">
    <property type="entry name" value="Thioredoxin_ResA/DsbE_sf"/>
</dbReference>
<evidence type="ECO:0000259" key="6">
    <source>
        <dbReference type="PROSITE" id="PS51352"/>
    </source>
</evidence>
<evidence type="ECO:0000313" key="8">
    <source>
        <dbReference type="Proteomes" id="UP001597420"/>
    </source>
</evidence>
<proteinExistence type="inferred from homology"/>
<dbReference type="InterPro" id="IPR004799">
    <property type="entry name" value="Periplasmic_diS_OxRdtase_DsbE"/>
</dbReference>
<dbReference type="InterPro" id="IPR013766">
    <property type="entry name" value="Thioredoxin_domain"/>
</dbReference>
<dbReference type="PANTHER" id="PTHR42852:SF6">
    <property type="entry name" value="THIOL:DISULFIDE INTERCHANGE PROTEIN DSBE"/>
    <property type="match status" value="1"/>
</dbReference>
<dbReference type="PROSITE" id="PS00194">
    <property type="entry name" value="THIOREDOXIN_1"/>
    <property type="match status" value="1"/>
</dbReference>
<keyword evidence="5" id="KW-0676">Redox-active center</keyword>
<protein>
    <submittedName>
        <fullName evidence="7">DsbE family thiol:disulfide interchange protein</fullName>
    </submittedName>
</protein>
<evidence type="ECO:0000256" key="2">
    <source>
        <dbReference type="ARBA" id="ARBA00007758"/>
    </source>
</evidence>
<dbReference type="Pfam" id="PF08534">
    <property type="entry name" value="Redoxin"/>
    <property type="match status" value="1"/>
</dbReference>
<evidence type="ECO:0000256" key="1">
    <source>
        <dbReference type="ARBA" id="ARBA00004383"/>
    </source>
</evidence>
<comment type="similarity">
    <text evidence="2">Belongs to the thioredoxin family. DsbE subfamily.</text>
</comment>
<dbReference type="InterPro" id="IPR017937">
    <property type="entry name" value="Thioredoxin_CS"/>
</dbReference>
<name>A0ABW4NWZ1_9PAST</name>